<dbReference type="HOGENOM" id="CLU_3044970_0_0_9"/>
<comment type="caution">
    <text evidence="2">The sequence shown here is derived from an EMBL/GenBank/DDBJ whole genome shotgun (WGS) entry which is preliminary data.</text>
</comment>
<keyword evidence="1" id="KW-1133">Transmembrane helix</keyword>
<reference evidence="2 3" key="1">
    <citation type="submission" date="2009-04" db="EMBL/GenBank/DDBJ databases">
        <authorList>
            <person name="Qin X."/>
            <person name="Bachman B."/>
            <person name="Battles P."/>
            <person name="Bell A."/>
            <person name="Bess C."/>
            <person name="Bickham C."/>
            <person name="Chaboub L."/>
            <person name="Chen D."/>
            <person name="Coyle M."/>
            <person name="Deiros D.R."/>
            <person name="Dinh H."/>
            <person name="Forbes L."/>
            <person name="Fowler G."/>
            <person name="Francisco L."/>
            <person name="Fu Q."/>
            <person name="Gubbala S."/>
            <person name="Hale W."/>
            <person name="Han Y."/>
            <person name="Hemphill L."/>
            <person name="Highlander S.K."/>
            <person name="Hirani K."/>
            <person name="Hogues M."/>
            <person name="Jackson L."/>
            <person name="Jakkamsetti A."/>
            <person name="Javaid M."/>
            <person name="Jiang H."/>
            <person name="Korchina V."/>
            <person name="Kovar C."/>
            <person name="Lara F."/>
            <person name="Lee S."/>
            <person name="Mata R."/>
            <person name="Mathew T."/>
            <person name="Moen C."/>
            <person name="Morales K."/>
            <person name="Munidasa M."/>
            <person name="Nazareth L."/>
            <person name="Ngo R."/>
            <person name="Nguyen L."/>
            <person name="Okwuonu G."/>
            <person name="Ongeri F."/>
            <person name="Patil S."/>
            <person name="Petrosino J."/>
            <person name="Pham C."/>
            <person name="Pham P."/>
            <person name="Pu L.-L."/>
            <person name="Puazo M."/>
            <person name="Raj R."/>
            <person name="Reid J."/>
            <person name="Rouhana J."/>
            <person name="Saada N."/>
            <person name="Shang Y."/>
            <person name="Simmons D."/>
            <person name="Thornton R."/>
            <person name="Warren J."/>
            <person name="Weissenberger G."/>
            <person name="Zhang J."/>
            <person name="Zhang L."/>
            <person name="Zhou C."/>
            <person name="Zhu D."/>
            <person name="Muzny D."/>
            <person name="Worley K."/>
            <person name="Gibbs R."/>
        </authorList>
    </citation>
    <scope>NUCLEOTIDE SEQUENCE [LARGE SCALE GENOMIC DNA]</scope>
    <source>
        <strain evidence="2 3">ATCC 19254</strain>
    </source>
</reference>
<dbReference type="Proteomes" id="UP000004283">
    <property type="component" value="Unassembled WGS sequence"/>
</dbReference>
<proteinExistence type="predicted"/>
<sequence>MWFLQVIALLIIVGVVFYLGMLQGEAQYKESIRRHRDFHRMGGMSNNNKYWR</sequence>
<evidence type="ECO:0000256" key="1">
    <source>
        <dbReference type="SAM" id="Phobius"/>
    </source>
</evidence>
<dbReference type="AlphaFoldDB" id="C2KJE4"/>
<accession>C2KJE4</accession>
<keyword evidence="1" id="KW-0812">Transmembrane</keyword>
<gene>
    <name evidence="2" type="ORF">HMPREF0555_0760</name>
</gene>
<evidence type="ECO:0000313" key="2">
    <source>
        <dbReference type="EMBL" id="EEJ42681.1"/>
    </source>
</evidence>
<evidence type="ECO:0000313" key="3">
    <source>
        <dbReference type="Proteomes" id="UP000004283"/>
    </source>
</evidence>
<dbReference type="EMBL" id="ACKV01000035">
    <property type="protein sequence ID" value="EEJ42681.1"/>
    <property type="molecule type" value="Genomic_DNA"/>
</dbReference>
<name>C2KJE4_LEUMC</name>
<protein>
    <submittedName>
        <fullName evidence="2">Uncharacterized protein</fullName>
    </submittedName>
</protein>
<feature type="transmembrane region" description="Helical" evidence="1">
    <location>
        <begin position="6"/>
        <end position="24"/>
    </location>
</feature>
<organism evidence="2 3">
    <name type="scientific">Leuconostoc mesenteroides subsp. cremoris ATCC 19254</name>
    <dbReference type="NCBI Taxonomy" id="586220"/>
    <lineage>
        <taxon>Bacteria</taxon>
        <taxon>Bacillati</taxon>
        <taxon>Bacillota</taxon>
        <taxon>Bacilli</taxon>
        <taxon>Lactobacillales</taxon>
        <taxon>Lactobacillaceae</taxon>
        <taxon>Leuconostoc</taxon>
    </lineage>
</organism>
<keyword evidence="1" id="KW-0472">Membrane</keyword>